<gene>
    <name evidence="6" type="primary">lepB</name>
    <name evidence="6" type="ORF">ACFPBZ_28305</name>
</gene>
<evidence type="ECO:0000256" key="3">
    <source>
        <dbReference type="RuleBase" id="RU362042"/>
    </source>
</evidence>
<feature type="compositionally biased region" description="Low complexity" evidence="4">
    <location>
        <begin position="302"/>
        <end position="312"/>
    </location>
</feature>
<evidence type="ECO:0000256" key="2">
    <source>
        <dbReference type="ARBA" id="ARBA00009370"/>
    </source>
</evidence>
<feature type="region of interest" description="Disordered" evidence="4">
    <location>
        <begin position="1"/>
        <end position="428"/>
    </location>
</feature>
<feature type="compositionally biased region" description="Gly residues" evidence="4">
    <location>
        <begin position="288"/>
        <end position="301"/>
    </location>
</feature>
<dbReference type="Pfam" id="PF10502">
    <property type="entry name" value="Peptidase_S26"/>
    <property type="match status" value="1"/>
</dbReference>
<keyword evidence="3 6" id="KW-0378">Hydrolase</keyword>
<organism evidence="6 7">
    <name type="scientific">Actinomycetospora atypica</name>
    <dbReference type="NCBI Taxonomy" id="1290095"/>
    <lineage>
        <taxon>Bacteria</taxon>
        <taxon>Bacillati</taxon>
        <taxon>Actinomycetota</taxon>
        <taxon>Actinomycetes</taxon>
        <taxon>Pseudonocardiales</taxon>
        <taxon>Pseudonocardiaceae</taxon>
        <taxon>Actinomycetospora</taxon>
    </lineage>
</organism>
<dbReference type="Proteomes" id="UP001595947">
    <property type="component" value="Unassembled WGS sequence"/>
</dbReference>
<feature type="region of interest" description="Disordered" evidence="4">
    <location>
        <begin position="685"/>
        <end position="707"/>
    </location>
</feature>
<keyword evidence="3" id="KW-0472">Membrane</keyword>
<dbReference type="PRINTS" id="PR00727">
    <property type="entry name" value="LEADERPTASE"/>
</dbReference>
<accession>A0ABV9YWA7</accession>
<evidence type="ECO:0000256" key="4">
    <source>
        <dbReference type="SAM" id="MobiDB-lite"/>
    </source>
</evidence>
<feature type="compositionally biased region" description="Gly residues" evidence="4">
    <location>
        <begin position="219"/>
        <end position="241"/>
    </location>
</feature>
<dbReference type="GO" id="GO:0009003">
    <property type="term" value="F:signal peptidase activity"/>
    <property type="evidence" value="ECO:0007669"/>
    <property type="project" value="UniProtKB-EC"/>
</dbReference>
<keyword evidence="3" id="KW-0645">Protease</keyword>
<evidence type="ECO:0000313" key="7">
    <source>
        <dbReference type="Proteomes" id="UP001595947"/>
    </source>
</evidence>
<protein>
    <recommendedName>
        <fullName evidence="3">Signal peptidase I</fullName>
        <ecNumber evidence="3">3.4.21.89</ecNumber>
    </recommendedName>
</protein>
<feature type="compositionally biased region" description="Pro residues" evidence="4">
    <location>
        <begin position="143"/>
        <end position="160"/>
    </location>
</feature>
<dbReference type="InterPro" id="IPR000223">
    <property type="entry name" value="Pept_S26A_signal_pept_1"/>
</dbReference>
<feature type="compositionally biased region" description="Basic and acidic residues" evidence="4">
    <location>
        <begin position="40"/>
        <end position="82"/>
    </location>
</feature>
<keyword evidence="3" id="KW-0812">Transmembrane</keyword>
<feature type="compositionally biased region" description="Low complexity" evidence="4">
    <location>
        <begin position="354"/>
        <end position="371"/>
    </location>
</feature>
<comment type="caution">
    <text evidence="6">The sequence shown here is derived from an EMBL/GenBank/DDBJ whole genome shotgun (WGS) entry which is preliminary data.</text>
</comment>
<comment type="catalytic activity">
    <reaction evidence="3">
        <text>Cleavage of hydrophobic, N-terminal signal or leader sequences from secreted and periplasmic proteins.</text>
        <dbReference type="EC" id="3.4.21.89"/>
    </reaction>
</comment>
<feature type="compositionally biased region" description="Gly residues" evidence="4">
    <location>
        <begin position="199"/>
        <end position="210"/>
    </location>
</feature>
<reference evidence="7" key="1">
    <citation type="journal article" date="2019" name="Int. J. Syst. Evol. Microbiol.">
        <title>The Global Catalogue of Microorganisms (GCM) 10K type strain sequencing project: providing services to taxonomists for standard genome sequencing and annotation.</title>
        <authorList>
            <consortium name="The Broad Institute Genomics Platform"/>
            <consortium name="The Broad Institute Genome Sequencing Center for Infectious Disease"/>
            <person name="Wu L."/>
            <person name="Ma J."/>
        </authorList>
    </citation>
    <scope>NUCLEOTIDE SEQUENCE [LARGE SCALE GENOMIC DNA]</scope>
    <source>
        <strain evidence="7">CGMCC 4.7093</strain>
    </source>
</reference>
<dbReference type="EMBL" id="JBHSIV010000059">
    <property type="protein sequence ID" value="MFC5066141.1"/>
    <property type="molecule type" value="Genomic_DNA"/>
</dbReference>
<feature type="compositionally biased region" description="Low complexity" evidence="4">
    <location>
        <begin position="248"/>
        <end position="259"/>
    </location>
</feature>
<feature type="domain" description="Peptidase S26" evidence="5">
    <location>
        <begin position="434"/>
        <end position="631"/>
    </location>
</feature>
<comment type="subcellular location">
    <subcellularLocation>
        <location evidence="1">Cell membrane</location>
        <topology evidence="1">Single-pass type II membrane protein</topology>
    </subcellularLocation>
    <subcellularLocation>
        <location evidence="3">Membrane</location>
        <topology evidence="3">Single-pass type II membrane protein</topology>
    </subcellularLocation>
</comment>
<evidence type="ECO:0000313" key="6">
    <source>
        <dbReference type="EMBL" id="MFC5066141.1"/>
    </source>
</evidence>
<dbReference type="CDD" id="cd06530">
    <property type="entry name" value="S26_SPase_I"/>
    <property type="match status" value="1"/>
</dbReference>
<feature type="compositionally biased region" description="Low complexity" evidence="4">
    <location>
        <begin position="687"/>
        <end position="707"/>
    </location>
</feature>
<feature type="compositionally biased region" description="Low complexity" evidence="4">
    <location>
        <begin position="182"/>
        <end position="198"/>
    </location>
</feature>
<feature type="compositionally biased region" description="Low complexity" evidence="4">
    <location>
        <begin position="319"/>
        <end position="333"/>
    </location>
</feature>
<evidence type="ECO:0000256" key="1">
    <source>
        <dbReference type="ARBA" id="ARBA00004401"/>
    </source>
</evidence>
<evidence type="ECO:0000259" key="5">
    <source>
        <dbReference type="Pfam" id="PF10502"/>
    </source>
</evidence>
<dbReference type="InterPro" id="IPR036286">
    <property type="entry name" value="LexA/Signal_pep-like_sf"/>
</dbReference>
<dbReference type="Gene3D" id="2.10.109.10">
    <property type="entry name" value="Umud Fragment, subunit A"/>
    <property type="match status" value="1"/>
</dbReference>
<feature type="transmembrane region" description="Helical" evidence="3">
    <location>
        <begin position="436"/>
        <end position="459"/>
    </location>
</feature>
<dbReference type="RefSeq" id="WP_378039456.1">
    <property type="nucleotide sequence ID" value="NZ_JBHSIV010000059.1"/>
</dbReference>
<dbReference type="NCBIfam" id="TIGR02227">
    <property type="entry name" value="sigpep_I_bact"/>
    <property type="match status" value="1"/>
</dbReference>
<comment type="similarity">
    <text evidence="2 3">Belongs to the peptidase S26 family.</text>
</comment>
<keyword evidence="3" id="KW-1133">Transmembrane helix</keyword>
<feature type="compositionally biased region" description="Basic and acidic residues" evidence="4">
    <location>
        <begin position="405"/>
        <end position="422"/>
    </location>
</feature>
<name>A0ABV9YWA7_9PSEU</name>
<dbReference type="InterPro" id="IPR019533">
    <property type="entry name" value="Peptidase_S26"/>
</dbReference>
<sequence>MPPTDEPGRRYRAPRHGGPDPRWGGPGEADQVDDPYGDVTADRVRPVGRHGAPDDGARYDDRGAAGYEDRLGVATGRRDDLPGGRPAPAWPPATALPSGPPRDGFADGVPESRFGADGRPPTGPSFGQVPLSPPYGQASSGSPTPPPPGRGGYPSPPRGVPGPTDRSYPGTNGHTGGQPAYGTGPQPSAGGPGPQASGPFGGRPGAGQGPYGRPANGHGPNGHGPANGQGTNGQGTNGHGSFGPTATGPGSSGQAPSGQGPYGQGSYGQPSTGQGSYGPPSDGRGTDGRGAFGPAGQGTGQGAPTAVQPAEAAAERPAPEPAASGPATSGPQADVPLLAGGIPPPAKSGGGAGSDSTSDGSDGSDVTETTGLGPDTGKHRRGLATAGPGRDDDAGASSGPGRRSRGQDGKGKDGPGRDDKGKDGKKKRKGSFWRELPLLVVVAIVLTFVIQTFVARIYVIPSASMEQTLHGCTGCANDRVAVDKVSYRFGDPSPGDVVVFKGPPAWLDNEEVGDTQPSGNPIVRGFQDALSLVGLAAPNEKDFVKRVIAVGGQTIACCDASNRVLVDGKPLTEPYLYYQSGLGDQQATFDPVRVPEGQLWVMGDNRNNSADARFHGPVPLDDVIGKVRVVVLPVTRWRTVPAIDPQATATALGPEQGLPSGVPAVAGALLAVPVVWGGRRLRHALVPTTGTGPPEPGPAGRRGAPPQ</sequence>
<proteinExistence type="inferred from homology"/>
<dbReference type="SUPFAM" id="SSF51306">
    <property type="entry name" value="LexA/Signal peptidase"/>
    <property type="match status" value="1"/>
</dbReference>
<dbReference type="PANTHER" id="PTHR43390">
    <property type="entry name" value="SIGNAL PEPTIDASE I"/>
    <property type="match status" value="1"/>
</dbReference>
<keyword evidence="7" id="KW-1185">Reference proteome</keyword>
<dbReference type="PANTHER" id="PTHR43390:SF1">
    <property type="entry name" value="CHLOROPLAST PROCESSING PEPTIDASE"/>
    <property type="match status" value="1"/>
</dbReference>
<dbReference type="EC" id="3.4.21.89" evidence="3"/>